<organism evidence="2 3">
    <name type="scientific">Microbacterium alkaliflavum</name>
    <dbReference type="NCBI Taxonomy" id="3248839"/>
    <lineage>
        <taxon>Bacteria</taxon>
        <taxon>Bacillati</taxon>
        <taxon>Actinomycetota</taxon>
        <taxon>Actinomycetes</taxon>
        <taxon>Micrococcales</taxon>
        <taxon>Microbacteriaceae</taxon>
        <taxon>Microbacterium</taxon>
    </lineage>
</organism>
<proteinExistence type="predicted"/>
<evidence type="ECO:0000313" key="2">
    <source>
        <dbReference type="EMBL" id="MFH8253207.1"/>
    </source>
</evidence>
<dbReference type="EMBL" id="JBIQWL010000018">
    <property type="protein sequence ID" value="MFH8253207.1"/>
    <property type="molecule type" value="Genomic_DNA"/>
</dbReference>
<dbReference type="CDD" id="cd00093">
    <property type="entry name" value="HTH_XRE"/>
    <property type="match status" value="1"/>
</dbReference>
<dbReference type="PROSITE" id="PS50943">
    <property type="entry name" value="HTH_CROC1"/>
    <property type="match status" value="1"/>
</dbReference>
<reference evidence="2 3" key="1">
    <citation type="submission" date="2024-09" db="EMBL/GenBank/DDBJ databases">
        <authorList>
            <person name="Pan X."/>
        </authorList>
    </citation>
    <scope>NUCLEOTIDE SEQUENCE [LARGE SCALE GENOMIC DNA]</scope>
    <source>
        <strain evidence="2 3">B2969</strain>
    </source>
</reference>
<sequence>MAMNAEVREFLTTRRARLTPAQAGITDYGSERRVPGLRREEVADLAGLSLGYYTRIERGNIAGASDSVINAIADALQLDDVERSHLLDLVRNSQPSPINPKHATRPRPALPESIERMLSGMTSPAIVYDTRQNIVAANTLGRALYSLHFDTEQQPNIARFVYLDPRAKDFYVDYPLARRLVSGNLRLDAGRDPLDEELTAIVGELSTLSPQFRKDWANHNVHVHTHGVKEFRHPAVGVIEFSWDVLHPAGAPGLSIVSYAVEPDSVAAERLALLGSWAATA</sequence>
<dbReference type="Gene3D" id="3.30.450.180">
    <property type="match status" value="1"/>
</dbReference>
<accession>A0ABW7QG81</accession>
<dbReference type="PANTHER" id="PTHR35010">
    <property type="entry name" value="BLL4672 PROTEIN-RELATED"/>
    <property type="match status" value="1"/>
</dbReference>
<keyword evidence="3" id="KW-1185">Reference proteome</keyword>
<dbReference type="SMART" id="SM00530">
    <property type="entry name" value="HTH_XRE"/>
    <property type="match status" value="1"/>
</dbReference>
<dbReference type="Proteomes" id="UP001610861">
    <property type="component" value="Unassembled WGS sequence"/>
</dbReference>
<dbReference type="InterPro" id="IPR041413">
    <property type="entry name" value="MLTR_LBD"/>
</dbReference>
<evidence type="ECO:0000313" key="3">
    <source>
        <dbReference type="Proteomes" id="UP001610861"/>
    </source>
</evidence>
<name>A0ABW7QG81_9MICO</name>
<evidence type="ECO:0000259" key="1">
    <source>
        <dbReference type="PROSITE" id="PS50943"/>
    </source>
</evidence>
<dbReference type="SUPFAM" id="SSF47413">
    <property type="entry name" value="lambda repressor-like DNA-binding domains"/>
    <property type="match status" value="1"/>
</dbReference>
<dbReference type="InterPro" id="IPR010982">
    <property type="entry name" value="Lambda_DNA-bd_dom_sf"/>
</dbReference>
<protein>
    <submittedName>
        <fullName evidence="2">Helix-turn-helix transcriptional regulator</fullName>
    </submittedName>
</protein>
<dbReference type="Gene3D" id="1.10.260.40">
    <property type="entry name" value="lambda repressor-like DNA-binding domains"/>
    <property type="match status" value="1"/>
</dbReference>
<dbReference type="Pfam" id="PF13560">
    <property type="entry name" value="HTH_31"/>
    <property type="match status" value="1"/>
</dbReference>
<comment type="caution">
    <text evidence="2">The sequence shown here is derived from an EMBL/GenBank/DDBJ whole genome shotgun (WGS) entry which is preliminary data.</text>
</comment>
<dbReference type="Pfam" id="PF17765">
    <property type="entry name" value="MLTR_LBD"/>
    <property type="match status" value="1"/>
</dbReference>
<dbReference type="PANTHER" id="PTHR35010:SF2">
    <property type="entry name" value="BLL4672 PROTEIN"/>
    <property type="match status" value="1"/>
</dbReference>
<dbReference type="InterPro" id="IPR001387">
    <property type="entry name" value="Cro/C1-type_HTH"/>
</dbReference>
<feature type="domain" description="HTH cro/C1-type" evidence="1">
    <location>
        <begin position="36"/>
        <end position="83"/>
    </location>
</feature>
<gene>
    <name evidence="2" type="ORF">ACH3VR_22770</name>
</gene>
<dbReference type="RefSeq" id="WP_397558632.1">
    <property type="nucleotide sequence ID" value="NZ_JBIQWL010000018.1"/>
</dbReference>